<dbReference type="Gene3D" id="2.60.40.690">
    <property type="entry name" value="Alpha-macroglobulin, receptor-binding domain"/>
    <property type="match status" value="1"/>
</dbReference>
<dbReference type="GO" id="GO:0005615">
    <property type="term" value="C:extracellular space"/>
    <property type="evidence" value="ECO:0007669"/>
    <property type="project" value="InterPro"/>
</dbReference>
<dbReference type="SUPFAM" id="SSF49410">
    <property type="entry name" value="Alpha-macroglobulin receptor domain"/>
    <property type="match status" value="1"/>
</dbReference>
<dbReference type="InterPro" id="IPR011626">
    <property type="entry name" value="Alpha-macroglobulin_TED"/>
</dbReference>
<organism evidence="2 3">
    <name type="scientific">Plakobranchus ocellatus</name>
    <dbReference type="NCBI Taxonomy" id="259542"/>
    <lineage>
        <taxon>Eukaryota</taxon>
        <taxon>Metazoa</taxon>
        <taxon>Spiralia</taxon>
        <taxon>Lophotrochozoa</taxon>
        <taxon>Mollusca</taxon>
        <taxon>Gastropoda</taxon>
        <taxon>Heterobranchia</taxon>
        <taxon>Euthyneura</taxon>
        <taxon>Panpulmonata</taxon>
        <taxon>Sacoglossa</taxon>
        <taxon>Placobranchoidea</taxon>
        <taxon>Plakobranchidae</taxon>
        <taxon>Plakobranchus</taxon>
    </lineage>
</organism>
<dbReference type="Pfam" id="PF07678">
    <property type="entry name" value="TED_complement"/>
    <property type="match status" value="1"/>
</dbReference>
<evidence type="ECO:0000259" key="1">
    <source>
        <dbReference type="SMART" id="SM01361"/>
    </source>
</evidence>
<name>A0AAV4CJL2_9GAST</name>
<dbReference type="InterPro" id="IPR008930">
    <property type="entry name" value="Terpenoid_cyclase/PrenylTrfase"/>
</dbReference>
<evidence type="ECO:0000313" key="2">
    <source>
        <dbReference type="EMBL" id="GFO31702.1"/>
    </source>
</evidence>
<accession>A0AAV4CJL2</accession>
<dbReference type="InterPro" id="IPR050473">
    <property type="entry name" value="A2M/Complement_sys"/>
</dbReference>
<evidence type="ECO:0000313" key="3">
    <source>
        <dbReference type="Proteomes" id="UP000735302"/>
    </source>
</evidence>
<dbReference type="PANTHER" id="PTHR11412">
    <property type="entry name" value="MACROGLOBULIN / COMPLEMENT"/>
    <property type="match status" value="1"/>
</dbReference>
<dbReference type="Pfam" id="PF07677">
    <property type="entry name" value="A2M_recep"/>
    <property type="match status" value="1"/>
</dbReference>
<keyword evidence="3" id="KW-1185">Reference proteome</keyword>
<dbReference type="SMART" id="SM01361">
    <property type="entry name" value="A2M_recep"/>
    <property type="match status" value="1"/>
</dbReference>
<proteinExistence type="predicted"/>
<dbReference type="InterPro" id="IPR009048">
    <property type="entry name" value="A-macroglobulin_rcpt-bd"/>
</dbReference>
<protein>
    <submittedName>
        <fullName evidence="2">Alpha-2-macroglobulin-like protein</fullName>
    </submittedName>
</protein>
<dbReference type="Proteomes" id="UP000735302">
    <property type="component" value="Unassembled WGS sequence"/>
</dbReference>
<dbReference type="InterPro" id="IPR036595">
    <property type="entry name" value="A-macroglobulin_rcpt-bd_sf"/>
</dbReference>
<dbReference type="Gene3D" id="1.50.10.20">
    <property type="match status" value="1"/>
</dbReference>
<dbReference type="SUPFAM" id="SSF48239">
    <property type="entry name" value="Terpenoid cyclases/Protein prenyltransferases"/>
    <property type="match status" value="1"/>
</dbReference>
<feature type="non-terminal residue" evidence="2">
    <location>
        <position position="1"/>
    </location>
</feature>
<gene>
    <name evidence="2" type="ORF">PoB_005820700</name>
</gene>
<dbReference type="EMBL" id="BLXT01006425">
    <property type="protein sequence ID" value="GFO31702.1"/>
    <property type="molecule type" value="Genomic_DNA"/>
</dbReference>
<dbReference type="PANTHER" id="PTHR11412:SF171">
    <property type="entry name" value="PREGNANCY ZONE PROTEIN-LIKE PROTEIN"/>
    <property type="match status" value="1"/>
</dbReference>
<sequence>KHMYWTRGKDQPPTTNTAFYQAAPSAEVEMTSYALMSYLHFSPREAEKIALWLSRQRNPLGGFASTQDTVVALDALSQFATSGYFHHPANLKVEVILKSTAAPSSAKFYVFKGETKTRFLLQRAPIPVLPSTMHIFTNGTGCALVQANVRYNKPVRADKTHFVLKLFVRPYQHDQDRCDHRTLYIKIKSRTGHSVSKGMGLITLRMVTSWSPLPSSLAQLENMSPKLGIKRVDYVEEEGLLHLYLDELSRKAKMYPVDVVQDQDLRVARPKAADVRVVEYYETVVTTYKRYGIKTTCGSEAKKPVPAIKDTDQKTLSTSACPACIKKWKIPNNFRSDVCSASAVYKAVAGRKGARPIKINKDLRPKEVVRLRKFVLYKLPSGCDCWLFSKVGGRKQVIIVTKKKVSGKTLILDRNSIIIKSNRRVEKEVRAAQKTCPLLKEE</sequence>
<feature type="domain" description="Alpha-macroglobulin receptor-binding" evidence="1">
    <location>
        <begin position="197"/>
        <end position="291"/>
    </location>
</feature>
<reference evidence="2 3" key="1">
    <citation type="journal article" date="2021" name="Elife">
        <title>Chloroplast acquisition without the gene transfer in kleptoplastic sea slugs, Plakobranchus ocellatus.</title>
        <authorList>
            <person name="Maeda T."/>
            <person name="Takahashi S."/>
            <person name="Yoshida T."/>
            <person name="Shimamura S."/>
            <person name="Takaki Y."/>
            <person name="Nagai Y."/>
            <person name="Toyoda A."/>
            <person name="Suzuki Y."/>
            <person name="Arimoto A."/>
            <person name="Ishii H."/>
            <person name="Satoh N."/>
            <person name="Nishiyama T."/>
            <person name="Hasebe M."/>
            <person name="Maruyama T."/>
            <person name="Minagawa J."/>
            <person name="Obokata J."/>
            <person name="Shigenobu S."/>
        </authorList>
    </citation>
    <scope>NUCLEOTIDE SEQUENCE [LARGE SCALE GENOMIC DNA]</scope>
</reference>
<dbReference type="AlphaFoldDB" id="A0AAV4CJL2"/>
<comment type="caution">
    <text evidence="2">The sequence shown here is derived from an EMBL/GenBank/DDBJ whole genome shotgun (WGS) entry which is preliminary data.</text>
</comment>